<dbReference type="SUPFAM" id="SSF51556">
    <property type="entry name" value="Metallo-dependent hydrolases"/>
    <property type="match status" value="1"/>
</dbReference>
<gene>
    <name evidence="1" type="ORF">JKL49_23295</name>
</gene>
<dbReference type="EMBL" id="CP068570">
    <property type="protein sequence ID" value="QQZ49732.1"/>
    <property type="molecule type" value="Genomic_DNA"/>
</dbReference>
<dbReference type="InterPro" id="IPR032466">
    <property type="entry name" value="Metal_Hydrolase"/>
</dbReference>
<sequence>MTWDPYLAPSSWHGVTTAVMGNCGVGFAPVRPDRHAWLIELMEGVEDIPGAALSEGIKWTWETFPNI</sequence>
<reference evidence="1" key="1">
    <citation type="submission" date="2021-01" db="EMBL/GenBank/DDBJ databases">
        <title>Genome sequence of Phenylobacterium sp. 20VBR1 isolated from a valley glaceir, Ny-Alesund, Svalbard.</title>
        <authorList>
            <person name="Thomas F.A."/>
            <person name="Krishnan K.P."/>
            <person name="Sinha R.K."/>
        </authorList>
    </citation>
    <scope>NUCLEOTIDE SEQUENCE</scope>
    <source>
        <strain evidence="1">20VBR1</strain>
    </source>
</reference>
<protein>
    <submittedName>
        <fullName evidence="1">Uncharacterized protein</fullName>
    </submittedName>
</protein>
<name>A0A974P2I7_9CAUL</name>
<dbReference type="AlphaFoldDB" id="A0A974P2I7"/>
<accession>A0A974P2I7</accession>
<proteinExistence type="predicted"/>
<dbReference type="Gene3D" id="3.20.20.140">
    <property type="entry name" value="Metal-dependent hydrolases"/>
    <property type="match status" value="1"/>
</dbReference>
<organism evidence="1">
    <name type="scientific">Phenylobacterium glaciei</name>
    <dbReference type="NCBI Taxonomy" id="2803784"/>
    <lineage>
        <taxon>Bacteria</taxon>
        <taxon>Pseudomonadati</taxon>
        <taxon>Pseudomonadota</taxon>
        <taxon>Alphaproteobacteria</taxon>
        <taxon>Caulobacterales</taxon>
        <taxon>Caulobacteraceae</taxon>
        <taxon>Phenylobacterium</taxon>
    </lineage>
</organism>
<evidence type="ECO:0000313" key="1">
    <source>
        <dbReference type="EMBL" id="QQZ49732.1"/>
    </source>
</evidence>